<dbReference type="AlphaFoldDB" id="A0A345SXV7"/>
<dbReference type="OrthoDB" id="3872290at2"/>
<dbReference type="PANTHER" id="PTHR35526">
    <property type="entry name" value="ANTI-SIGMA-F FACTOR RSBW-RELATED"/>
    <property type="match status" value="1"/>
</dbReference>
<organism evidence="1 2">
    <name type="scientific">Peterkaempfera bronchialis</name>
    <dbReference type="NCBI Taxonomy" id="2126346"/>
    <lineage>
        <taxon>Bacteria</taxon>
        <taxon>Bacillati</taxon>
        <taxon>Actinomycetota</taxon>
        <taxon>Actinomycetes</taxon>
        <taxon>Kitasatosporales</taxon>
        <taxon>Streptomycetaceae</taxon>
        <taxon>Peterkaempfera</taxon>
    </lineage>
</organism>
<sequence length="110" mass="12225">MARRLVREKLEEWGLDDMVDPAELIVSELVSNALKTGGLTFMQVAIRRPARGYVRVFVRDGSRELPVLMEAGVDEECHRGLALVHHLTGGRWGAMLDPRGKSVHADLPVP</sequence>
<dbReference type="InterPro" id="IPR036890">
    <property type="entry name" value="HATPase_C_sf"/>
</dbReference>
<keyword evidence="1" id="KW-0067">ATP-binding</keyword>
<evidence type="ECO:0000313" key="1">
    <source>
        <dbReference type="EMBL" id="AXI78562.1"/>
    </source>
</evidence>
<proteinExistence type="predicted"/>
<dbReference type="InterPro" id="IPR050267">
    <property type="entry name" value="Anti-sigma-factor_SerPK"/>
</dbReference>
<dbReference type="Gene3D" id="3.30.565.10">
    <property type="entry name" value="Histidine kinase-like ATPase, C-terminal domain"/>
    <property type="match status" value="1"/>
</dbReference>
<reference evidence="2" key="1">
    <citation type="submission" date="2018-07" db="EMBL/GenBank/DDBJ databases">
        <title>Streptacidiphilus bronchialis DSM 106435 chromosome.</title>
        <authorList>
            <person name="Batra D."/>
            <person name="Gulvik C.A."/>
        </authorList>
    </citation>
    <scope>NUCLEOTIDE SEQUENCE [LARGE SCALE GENOMIC DNA]</scope>
    <source>
        <strain evidence="2">DSM 106435</strain>
    </source>
</reference>
<dbReference type="SUPFAM" id="SSF55874">
    <property type="entry name" value="ATPase domain of HSP90 chaperone/DNA topoisomerase II/histidine kinase"/>
    <property type="match status" value="1"/>
</dbReference>
<dbReference type="KEGG" id="stri:C7M71_015115"/>
<name>A0A345SXV7_9ACTN</name>
<dbReference type="CDD" id="cd16936">
    <property type="entry name" value="HATPase_RsbW-like"/>
    <property type="match status" value="1"/>
</dbReference>
<dbReference type="Proteomes" id="UP000249340">
    <property type="component" value="Chromosome"/>
</dbReference>
<dbReference type="RefSeq" id="WP_111488628.1">
    <property type="nucleotide sequence ID" value="NZ_CP031264.1"/>
</dbReference>
<protein>
    <submittedName>
        <fullName evidence="1">ATP-binding protein</fullName>
    </submittedName>
</protein>
<dbReference type="GO" id="GO:0005524">
    <property type="term" value="F:ATP binding"/>
    <property type="evidence" value="ECO:0007669"/>
    <property type="project" value="UniProtKB-KW"/>
</dbReference>
<keyword evidence="2" id="KW-1185">Reference proteome</keyword>
<dbReference type="PANTHER" id="PTHR35526:SF3">
    <property type="entry name" value="ANTI-SIGMA-F FACTOR RSBW"/>
    <property type="match status" value="1"/>
</dbReference>
<dbReference type="EMBL" id="CP031264">
    <property type="protein sequence ID" value="AXI78562.1"/>
    <property type="molecule type" value="Genomic_DNA"/>
</dbReference>
<gene>
    <name evidence="1" type="ORF">C7M71_015115</name>
</gene>
<accession>A0A345SXV7</accession>
<evidence type="ECO:0000313" key="2">
    <source>
        <dbReference type="Proteomes" id="UP000249340"/>
    </source>
</evidence>
<keyword evidence="1" id="KW-0547">Nucleotide-binding</keyword>